<feature type="domain" description="ABC3 transporter permease C-terminal" evidence="8">
    <location>
        <begin position="538"/>
        <end position="649"/>
    </location>
</feature>
<evidence type="ECO:0000256" key="5">
    <source>
        <dbReference type="ARBA" id="ARBA00023136"/>
    </source>
</evidence>
<evidence type="ECO:0000259" key="8">
    <source>
        <dbReference type="Pfam" id="PF02687"/>
    </source>
</evidence>
<comment type="subcellular location">
    <subcellularLocation>
        <location evidence="1">Cell membrane</location>
        <topology evidence="1">Multi-pass membrane protein</topology>
    </subcellularLocation>
</comment>
<proteinExistence type="inferred from homology"/>
<comment type="similarity">
    <text evidence="6">Belongs to the ABC-4 integral membrane protein family.</text>
</comment>
<evidence type="ECO:0000256" key="2">
    <source>
        <dbReference type="ARBA" id="ARBA00022475"/>
    </source>
</evidence>
<keyword evidence="4 7" id="KW-1133">Transmembrane helix</keyword>
<feature type="transmembrane region" description="Helical" evidence="7">
    <location>
        <begin position="334"/>
        <end position="355"/>
    </location>
</feature>
<keyword evidence="2" id="KW-1003">Cell membrane</keyword>
<dbReference type="GO" id="GO:0005886">
    <property type="term" value="C:plasma membrane"/>
    <property type="evidence" value="ECO:0007669"/>
    <property type="project" value="UniProtKB-SubCell"/>
</dbReference>
<name>A0A9X8J3R8_BACCE</name>
<sequence length="661" mass="74101">MIGNYKQLSRRYLKGNKKRTILTLIGIVLSVSLISTIGLFMNGTQISQIENTKKRQGYSFHAVVLNYDESILKKIKYNPQIESFGLMSQGETVQVGEAAVQMNFADDNALEFLKYSIIKGRLPSNDQEVAVDPWVLPYIKENIQIGDSFELNEKKYKLVGFLSDSTYTQENKVGRLLAYKSKFSAGEGKILVGISSKANFNEVLEGLKTISGENNINISNELIQLEKPGYNNSIMATLIITISIVVIATIVVIYNAFQISVVERTRQFGLLRSIGATRKQIRQIVLREATFLAVIAIPIGIICSLIALTSLQFTFSLLMENSKAVSIFHVDWNILLISSIITLLSVIASSLYPAYFAGKISPLLAISSRLSIKKEQIKKQKNSMVKKPLSIPLSMAMKNVKRNKNRYTITILSIIISSVLFITFSYLMSVAFASKSFDKLSVKSDITIKIVDNNPDHLAESEQVLHQLKSLENISKVYEKKENSFETKLKDVTQSSATVKEIENTIGKSYSITIVNNYQENKTKKEEKLTLQVLAYGFITVISLISSVNILNTITISIMTRRKELAALKSIGMSQKDLKKMITYEALIYGFSGSLQGIFFGCILSYIIYLAISDMLKMTWTIPYEACIITFVSALIISYLSVLNPLKKIQQDNIIDNIREQ</sequence>
<reference evidence="10 11" key="1">
    <citation type="submission" date="2019-01" db="EMBL/GenBank/DDBJ databases">
        <title>Draft genome sequence of heavy metal resistant Bacillus cereus NWUAB01.</title>
        <authorList>
            <person name="Babalola O."/>
            <person name="Aremu B.R."/>
            <person name="Ayangbenro A.S."/>
        </authorList>
    </citation>
    <scope>NUCLEOTIDE SEQUENCE [LARGE SCALE GENOMIC DNA]</scope>
    <source>
        <strain evidence="10 11">NWUAB01</strain>
    </source>
</reference>
<feature type="transmembrane region" description="Helical" evidence="7">
    <location>
        <begin position="621"/>
        <end position="642"/>
    </location>
</feature>
<gene>
    <name evidence="10" type="ORF">DR116_0004725</name>
</gene>
<feature type="transmembrane region" description="Helical" evidence="7">
    <location>
        <begin position="289"/>
        <end position="314"/>
    </location>
</feature>
<evidence type="ECO:0000256" key="6">
    <source>
        <dbReference type="ARBA" id="ARBA00038076"/>
    </source>
</evidence>
<dbReference type="InterPro" id="IPR050250">
    <property type="entry name" value="Macrolide_Exporter_MacB"/>
</dbReference>
<dbReference type="GO" id="GO:0022857">
    <property type="term" value="F:transmembrane transporter activity"/>
    <property type="evidence" value="ECO:0007669"/>
    <property type="project" value="TreeGrafter"/>
</dbReference>
<dbReference type="InterPro" id="IPR025857">
    <property type="entry name" value="MacB_PCD"/>
</dbReference>
<dbReference type="AlphaFoldDB" id="A0A9X8J3R8"/>
<comment type="caution">
    <text evidence="10">The sequence shown here is derived from an EMBL/GenBank/DDBJ whole genome shotgun (WGS) entry which is preliminary data.</text>
</comment>
<keyword evidence="3 7" id="KW-0812">Transmembrane</keyword>
<organism evidence="10 11">
    <name type="scientific">Bacillus cereus</name>
    <dbReference type="NCBI Taxonomy" id="1396"/>
    <lineage>
        <taxon>Bacteria</taxon>
        <taxon>Bacillati</taxon>
        <taxon>Bacillota</taxon>
        <taxon>Bacilli</taxon>
        <taxon>Bacillales</taxon>
        <taxon>Bacillaceae</taxon>
        <taxon>Bacillus</taxon>
        <taxon>Bacillus cereus group</taxon>
    </lineage>
</organism>
<dbReference type="Pfam" id="PF12704">
    <property type="entry name" value="MacB_PCD"/>
    <property type="match status" value="1"/>
</dbReference>
<dbReference type="EMBL" id="QNGD03000002">
    <property type="protein sequence ID" value="RWQ76751.1"/>
    <property type="molecule type" value="Genomic_DNA"/>
</dbReference>
<evidence type="ECO:0000256" key="4">
    <source>
        <dbReference type="ARBA" id="ARBA00022989"/>
    </source>
</evidence>
<evidence type="ECO:0000259" key="9">
    <source>
        <dbReference type="Pfam" id="PF12704"/>
    </source>
</evidence>
<dbReference type="RefSeq" id="WP_113303713.1">
    <property type="nucleotide sequence ID" value="NZ_QNGD03000002.1"/>
</dbReference>
<evidence type="ECO:0000256" key="3">
    <source>
        <dbReference type="ARBA" id="ARBA00022692"/>
    </source>
</evidence>
<feature type="transmembrane region" description="Helical" evidence="7">
    <location>
        <begin position="407"/>
        <end position="433"/>
    </location>
</feature>
<feature type="transmembrane region" description="Helical" evidence="7">
    <location>
        <begin position="586"/>
        <end position="609"/>
    </location>
</feature>
<protein>
    <submittedName>
        <fullName evidence="10">ABC transporter permease</fullName>
    </submittedName>
</protein>
<dbReference type="Proteomes" id="UP000253597">
    <property type="component" value="Unassembled WGS sequence"/>
</dbReference>
<accession>A0A9X8J3R8</accession>
<keyword evidence="5 7" id="KW-0472">Membrane</keyword>
<evidence type="ECO:0000313" key="10">
    <source>
        <dbReference type="EMBL" id="RWQ76751.1"/>
    </source>
</evidence>
<feature type="domain" description="ABC3 transporter permease C-terminal" evidence="8">
    <location>
        <begin position="240"/>
        <end position="362"/>
    </location>
</feature>
<dbReference type="PANTHER" id="PTHR30572:SF4">
    <property type="entry name" value="ABC TRANSPORTER PERMEASE YTRF"/>
    <property type="match status" value="1"/>
</dbReference>
<evidence type="ECO:0000256" key="7">
    <source>
        <dbReference type="SAM" id="Phobius"/>
    </source>
</evidence>
<dbReference type="PANTHER" id="PTHR30572">
    <property type="entry name" value="MEMBRANE COMPONENT OF TRANSPORTER-RELATED"/>
    <property type="match status" value="1"/>
</dbReference>
<dbReference type="InterPro" id="IPR003838">
    <property type="entry name" value="ABC3_permease_C"/>
</dbReference>
<feature type="transmembrane region" description="Helical" evidence="7">
    <location>
        <begin position="533"/>
        <end position="554"/>
    </location>
</feature>
<feature type="domain" description="MacB-like periplasmic core" evidence="9">
    <location>
        <begin position="20"/>
        <end position="168"/>
    </location>
</feature>
<dbReference type="Pfam" id="PF02687">
    <property type="entry name" value="FtsX"/>
    <property type="match status" value="2"/>
</dbReference>
<evidence type="ECO:0000256" key="1">
    <source>
        <dbReference type="ARBA" id="ARBA00004651"/>
    </source>
</evidence>
<feature type="transmembrane region" description="Helical" evidence="7">
    <location>
        <begin position="21"/>
        <end position="41"/>
    </location>
</feature>
<evidence type="ECO:0000313" key="11">
    <source>
        <dbReference type="Proteomes" id="UP000253597"/>
    </source>
</evidence>
<feature type="transmembrane region" description="Helical" evidence="7">
    <location>
        <begin position="234"/>
        <end position="257"/>
    </location>
</feature>